<evidence type="ECO:0000256" key="1">
    <source>
        <dbReference type="ARBA" id="ARBA00010169"/>
    </source>
</evidence>
<dbReference type="Proteomes" id="UP000007076">
    <property type="component" value="Chromosome"/>
</dbReference>
<dbReference type="eggNOG" id="COG1324">
    <property type="taxonomic scope" value="Bacteria"/>
</dbReference>
<dbReference type="PANTHER" id="PTHR23419:SF8">
    <property type="entry name" value="FI09726P"/>
    <property type="match status" value="1"/>
</dbReference>
<dbReference type="KEGG" id="ksk:KSE_60980"/>
<evidence type="ECO:0000313" key="3">
    <source>
        <dbReference type="Proteomes" id="UP000007076"/>
    </source>
</evidence>
<protein>
    <submittedName>
        <fullName evidence="2">Putative divalent ion tolerance protein</fullName>
    </submittedName>
</protein>
<dbReference type="InterPro" id="IPR015867">
    <property type="entry name" value="N-reg_PII/ATP_PRibTrfase_C"/>
</dbReference>
<dbReference type="GO" id="GO:0005507">
    <property type="term" value="F:copper ion binding"/>
    <property type="evidence" value="ECO:0007669"/>
    <property type="project" value="TreeGrafter"/>
</dbReference>
<dbReference type="AlphaFoldDB" id="E4N130"/>
<organism evidence="2 3">
    <name type="scientific">Kitasatospora setae (strain ATCC 33774 / DSM 43861 / JCM 3304 / KCC A-0304 / NBRC 14216 / KM-6054)</name>
    <name type="common">Streptomyces setae</name>
    <dbReference type="NCBI Taxonomy" id="452652"/>
    <lineage>
        <taxon>Bacteria</taxon>
        <taxon>Bacillati</taxon>
        <taxon>Actinomycetota</taxon>
        <taxon>Actinomycetes</taxon>
        <taxon>Kitasatosporales</taxon>
        <taxon>Streptomycetaceae</taxon>
        <taxon>Kitasatospora</taxon>
    </lineage>
</organism>
<dbReference type="Gene3D" id="3.30.70.120">
    <property type="match status" value="1"/>
</dbReference>
<proteinExistence type="inferred from homology"/>
<dbReference type="InterPro" id="IPR011322">
    <property type="entry name" value="N-reg_PII-like_a/b"/>
</dbReference>
<dbReference type="EMBL" id="AP010968">
    <property type="protein sequence ID" value="BAJ31864.1"/>
    <property type="molecule type" value="Genomic_DNA"/>
</dbReference>
<gene>
    <name evidence="2" type="ordered locus">KSE_60980</name>
</gene>
<dbReference type="GO" id="GO:0010038">
    <property type="term" value="P:response to metal ion"/>
    <property type="evidence" value="ECO:0007669"/>
    <property type="project" value="InterPro"/>
</dbReference>
<dbReference type="HOGENOM" id="CLU_098807_3_1_11"/>
<accession>E4N130</accession>
<dbReference type="PATRIC" id="fig|452652.3.peg.6110"/>
<dbReference type="InterPro" id="IPR004323">
    <property type="entry name" value="Ion_tolerance_CutA"/>
</dbReference>
<evidence type="ECO:0000313" key="2">
    <source>
        <dbReference type="EMBL" id="BAJ31864.1"/>
    </source>
</evidence>
<dbReference type="PANTHER" id="PTHR23419">
    <property type="entry name" value="DIVALENT CATION TOLERANCE CUTA-RELATED"/>
    <property type="match status" value="1"/>
</dbReference>
<dbReference type="Pfam" id="PF03091">
    <property type="entry name" value="CutA1"/>
    <property type="match status" value="1"/>
</dbReference>
<keyword evidence="3" id="KW-1185">Reference proteome</keyword>
<comment type="similarity">
    <text evidence="1">Belongs to the CutA family.</text>
</comment>
<sequence>MTEQQQYQHLVVTTTHEDEAAARSLAVTLVRERLAACAQVHPLRSVYWWGGEVQDTTEWRVDLKTRAALVDRLTARIGELHAYETPEVIAVPITAGAPGYLAWLDAETAEPPAATADPASRPAAG</sequence>
<dbReference type="RefSeq" id="WP_014139160.1">
    <property type="nucleotide sequence ID" value="NC_016109.1"/>
</dbReference>
<dbReference type="SUPFAM" id="SSF54913">
    <property type="entry name" value="GlnB-like"/>
    <property type="match status" value="1"/>
</dbReference>
<reference evidence="2 3" key="1">
    <citation type="journal article" date="2010" name="DNA Res.">
        <title>Genome sequence of Kitasatospora setae NBRC 14216T: an evolutionary snapshot of the family Streptomycetaceae.</title>
        <authorList>
            <person name="Ichikawa N."/>
            <person name="Oguchi A."/>
            <person name="Ikeda H."/>
            <person name="Ishikawa J."/>
            <person name="Kitani S."/>
            <person name="Watanabe Y."/>
            <person name="Nakamura S."/>
            <person name="Katano Y."/>
            <person name="Kishi E."/>
            <person name="Sasagawa M."/>
            <person name="Ankai A."/>
            <person name="Fukui S."/>
            <person name="Hashimoto Y."/>
            <person name="Kamata S."/>
            <person name="Otoguro M."/>
            <person name="Tanikawa S."/>
            <person name="Nihira T."/>
            <person name="Horinouchi S."/>
            <person name="Ohnishi Y."/>
            <person name="Hayakawa M."/>
            <person name="Kuzuyama T."/>
            <person name="Arisawa A."/>
            <person name="Nomoto F."/>
            <person name="Miura H."/>
            <person name="Takahashi Y."/>
            <person name="Fujita N."/>
        </authorList>
    </citation>
    <scope>NUCLEOTIDE SEQUENCE [LARGE SCALE GENOMIC DNA]</scope>
    <source>
        <strain evidence="3">ATCC 33774 / DSM 43861 / JCM 3304 / KCC A-0304 / NBRC 14216 / KM-6054</strain>
    </source>
</reference>
<dbReference type="STRING" id="452652.KSE_60980"/>
<name>E4N130_KITSK</name>